<name>A0A9D1K7D2_9FIRM</name>
<evidence type="ECO:0000256" key="4">
    <source>
        <dbReference type="ARBA" id="ARBA00022643"/>
    </source>
</evidence>
<dbReference type="Pfam" id="PF03060">
    <property type="entry name" value="NMO"/>
    <property type="match status" value="1"/>
</dbReference>
<sequence length="322" mass="34877">MKTAVTEMLGIKYPIISGGMAYISTPEFVATVSEAGGMGILPSGTYFEAEELRGDIRKVKELTDKPFAVNFTFMPSLNSMNYPEYLKVCIEEGVKIVETSGRPAGPEMMKALKDAGMLIIHKCTTAKHALKAQSIGCDMVVADGCECAGHSGEKDIGTMVLTPRCIELLDIPVISAGGIATGKQMAAALVMGAAGVYMGSRFLITRETPVLEKVKQYLVDHATETDTAYLMRAYTNTSRLYNSNVVKKALEIEKAGRPFEDMAELVSGKVSNKMFFENGDVENCGIITYGQAGGLIHEILTCKEVIDGMMKECIEALERFDA</sequence>
<keyword evidence="6" id="KW-0503">Monooxygenase</keyword>
<keyword evidence="3" id="KW-0285">Flavoprotein</keyword>
<comment type="function">
    <text evidence="1">Nitronate monooxygenase that uses molecular oxygen to catalyze the oxidative denitrification of alkyl nitronates. Acts on propionate 3-nitronate (P3N), the presumed physiological substrate. Probably functions in the detoxification of P3N, a metabolic poison produced by plants and fungi as a defense mechanism.</text>
</comment>
<keyword evidence="4" id="KW-0288">FMN</keyword>
<dbReference type="CDD" id="cd04730">
    <property type="entry name" value="NPD_like"/>
    <property type="match status" value="1"/>
</dbReference>
<dbReference type="PANTHER" id="PTHR32332">
    <property type="entry name" value="2-NITROPROPANE DIOXYGENASE"/>
    <property type="match status" value="1"/>
</dbReference>
<dbReference type="AlphaFoldDB" id="A0A9D1K7D2"/>
<keyword evidence="5" id="KW-0560">Oxidoreductase</keyword>
<comment type="caution">
    <text evidence="6">The sequence shown here is derived from an EMBL/GenBank/DDBJ whole genome shotgun (WGS) entry which is preliminary data.</text>
</comment>
<dbReference type="InterPro" id="IPR004136">
    <property type="entry name" value="NMO"/>
</dbReference>
<protein>
    <recommendedName>
        <fullName evidence="2">Probable nitronate monooxygenase</fullName>
    </recommendedName>
</protein>
<evidence type="ECO:0000313" key="6">
    <source>
        <dbReference type="EMBL" id="HIS96718.1"/>
    </source>
</evidence>
<proteinExistence type="predicted"/>
<reference evidence="6" key="2">
    <citation type="journal article" date="2021" name="PeerJ">
        <title>Extensive microbial diversity within the chicken gut microbiome revealed by metagenomics and culture.</title>
        <authorList>
            <person name="Gilroy R."/>
            <person name="Ravi A."/>
            <person name="Getino M."/>
            <person name="Pursley I."/>
            <person name="Horton D.L."/>
            <person name="Alikhan N.F."/>
            <person name="Baker D."/>
            <person name="Gharbi K."/>
            <person name="Hall N."/>
            <person name="Watson M."/>
            <person name="Adriaenssens E.M."/>
            <person name="Foster-Nyarko E."/>
            <person name="Jarju S."/>
            <person name="Secka A."/>
            <person name="Antonio M."/>
            <person name="Oren A."/>
            <person name="Chaudhuri R.R."/>
            <person name="La Ragione R."/>
            <person name="Hildebrand F."/>
            <person name="Pallen M.J."/>
        </authorList>
    </citation>
    <scope>NUCLEOTIDE SEQUENCE</scope>
    <source>
        <strain evidence="6">ChiHecec3B27-6122</strain>
    </source>
</reference>
<evidence type="ECO:0000256" key="2">
    <source>
        <dbReference type="ARBA" id="ARBA00013457"/>
    </source>
</evidence>
<dbReference type="PANTHER" id="PTHR32332:SF20">
    <property type="entry name" value="2-NITROPROPANE DIOXYGENASE-LIKE PROTEIN"/>
    <property type="match status" value="1"/>
</dbReference>
<organism evidence="6 7">
    <name type="scientific">Candidatus Scatomorpha pullistercoris</name>
    <dbReference type="NCBI Taxonomy" id="2840929"/>
    <lineage>
        <taxon>Bacteria</taxon>
        <taxon>Bacillati</taxon>
        <taxon>Bacillota</taxon>
        <taxon>Clostridia</taxon>
        <taxon>Eubacteriales</taxon>
        <taxon>Candidatus Scatomorpha</taxon>
    </lineage>
</organism>
<evidence type="ECO:0000256" key="1">
    <source>
        <dbReference type="ARBA" id="ARBA00003535"/>
    </source>
</evidence>
<dbReference type="Gene3D" id="3.20.20.70">
    <property type="entry name" value="Aldolase class I"/>
    <property type="match status" value="1"/>
</dbReference>
<dbReference type="SUPFAM" id="SSF51412">
    <property type="entry name" value="Inosine monophosphate dehydrogenase (IMPDH)"/>
    <property type="match status" value="1"/>
</dbReference>
<accession>A0A9D1K7D2</accession>
<dbReference type="GO" id="GO:0018580">
    <property type="term" value="F:nitronate monooxygenase activity"/>
    <property type="evidence" value="ECO:0007669"/>
    <property type="project" value="InterPro"/>
</dbReference>
<evidence type="ECO:0000256" key="5">
    <source>
        <dbReference type="ARBA" id="ARBA00023002"/>
    </source>
</evidence>
<dbReference type="EMBL" id="DVJS01000043">
    <property type="protein sequence ID" value="HIS96718.1"/>
    <property type="molecule type" value="Genomic_DNA"/>
</dbReference>
<reference evidence="6" key="1">
    <citation type="submission" date="2020-10" db="EMBL/GenBank/DDBJ databases">
        <authorList>
            <person name="Gilroy R."/>
        </authorList>
    </citation>
    <scope>NUCLEOTIDE SEQUENCE</scope>
    <source>
        <strain evidence="6">ChiHecec3B27-6122</strain>
    </source>
</reference>
<gene>
    <name evidence="6" type="ORF">IAD42_01950</name>
</gene>
<evidence type="ECO:0000256" key="3">
    <source>
        <dbReference type="ARBA" id="ARBA00022630"/>
    </source>
</evidence>
<evidence type="ECO:0000313" key="7">
    <source>
        <dbReference type="Proteomes" id="UP000886876"/>
    </source>
</evidence>
<dbReference type="Proteomes" id="UP000886876">
    <property type="component" value="Unassembled WGS sequence"/>
</dbReference>
<dbReference type="InterPro" id="IPR013785">
    <property type="entry name" value="Aldolase_TIM"/>
</dbReference>